<dbReference type="PANTHER" id="PTHR16189:SF6">
    <property type="entry name" value="AMINO ACID TRANSPORTER TRANSMEMBRANE DOMAIN-CONTAINING PROTEIN"/>
    <property type="match status" value="1"/>
</dbReference>
<keyword evidence="2" id="KW-0812">Transmembrane</keyword>
<dbReference type="Proteomes" id="UP001301350">
    <property type="component" value="Unassembled WGS sequence"/>
</dbReference>
<feature type="transmembrane region" description="Helical" evidence="2">
    <location>
        <begin position="492"/>
        <end position="513"/>
    </location>
</feature>
<evidence type="ECO:0000313" key="4">
    <source>
        <dbReference type="Proteomes" id="UP001301350"/>
    </source>
</evidence>
<dbReference type="PANTHER" id="PTHR16189">
    <property type="entry name" value="TRANSMEMBRANE PROTEIN 104-RELATED"/>
    <property type="match status" value="1"/>
</dbReference>
<gene>
    <name evidence="3" type="ORF">CDCA_CDCA05G1710</name>
</gene>
<feature type="transmembrane region" description="Helical" evidence="2">
    <location>
        <begin position="630"/>
        <end position="654"/>
    </location>
</feature>
<proteinExistence type="predicted"/>
<feature type="transmembrane region" description="Helical" evidence="2">
    <location>
        <begin position="385"/>
        <end position="405"/>
    </location>
</feature>
<evidence type="ECO:0008006" key="5">
    <source>
        <dbReference type="Google" id="ProtNLM"/>
    </source>
</evidence>
<accession>A0AAV9ITR4</accession>
<feature type="transmembrane region" description="Helical" evidence="2">
    <location>
        <begin position="320"/>
        <end position="341"/>
    </location>
</feature>
<reference evidence="3 4" key="1">
    <citation type="submission" date="2022-07" db="EMBL/GenBank/DDBJ databases">
        <title>Genome-wide signatures of adaptation to extreme environments.</title>
        <authorList>
            <person name="Cho C.H."/>
            <person name="Yoon H.S."/>
        </authorList>
    </citation>
    <scope>NUCLEOTIDE SEQUENCE [LARGE SCALE GENOMIC DNA]</scope>
    <source>
        <strain evidence="3 4">DBV 063 E5</strain>
    </source>
</reference>
<feature type="transmembrane region" description="Helical" evidence="2">
    <location>
        <begin position="417"/>
        <end position="443"/>
    </location>
</feature>
<feature type="compositionally biased region" description="Low complexity" evidence="1">
    <location>
        <begin position="178"/>
        <end position="191"/>
    </location>
</feature>
<feature type="transmembrane region" description="Helical" evidence="2">
    <location>
        <begin position="696"/>
        <end position="717"/>
    </location>
</feature>
<feature type="transmembrane region" description="Helical" evidence="2">
    <location>
        <begin position="41"/>
        <end position="62"/>
    </location>
</feature>
<dbReference type="AlphaFoldDB" id="A0AAV9ITR4"/>
<keyword evidence="2" id="KW-0472">Membrane</keyword>
<feature type="transmembrane region" description="Helical" evidence="2">
    <location>
        <begin position="353"/>
        <end position="373"/>
    </location>
</feature>
<sequence length="726" mass="75932">MPLSSVSHEGGTPPASSAARLASFAASTDPHCGVAASLSTYFLTIATVLGTGVLGLPVSLYRCGVRPFLVWFTVTVVAQCGTVYGTVELLQRAQRDAALRSRETRVIGSNAVGEEMEQGELDGAGVPAVSGKQAQAISQTDLWLDGDIAAAAVSRNNHADLYGSMEAVHITMHHRRGTGSSHRSSSSSSSSGSGGPLRQASPASSVAVASARRPHPTDKHRWEATAAAENGIVEETGPAPDRTSGPSLYEMGEMYLPYRSLRWAFEASVFLHFVSILISYALAGPQAYAQLFRGVGVRHLRPHPALSSASSATAALAPDWAVALFCLLCTTALLFCLNAVLPVLTVATGLKATLLVVIVLLVGVIGAQVGHSWHNRWSAWAEPFLVGTVALGGIATVMPVTYARLGGQPSTTGVRRYRAAVIGGLLTCYVLNVVWCVSVLAVVPQTAPLSPSGNATAVPSLDAAQQAGEISTIPLVQTLELRGMSSVRVVDALVNLFITVSITVSFLVVGAGLRHMIDGVVAMGERKEMSREDALSSAASRLGDRSASTVERGGPGDDAEWVAAAAASGPERLDGGRRSGLPFKALRMNGTALAPVVELWHRPSVRRYVLYATFYGFILVMALLNPHGFLAVMAGFTSLGLNLACGVFVALMLLCSAAVAPRPQPDGPPTADAEHDMLPDAATTVPLPLPRAVARAVAYGCLGFFGFAVAADAFWWLPHRLFSGGG</sequence>
<protein>
    <recommendedName>
        <fullName evidence="5">Amino acid transporter transmembrane domain-containing protein</fullName>
    </recommendedName>
</protein>
<evidence type="ECO:0000256" key="2">
    <source>
        <dbReference type="SAM" id="Phobius"/>
    </source>
</evidence>
<feature type="region of interest" description="Disordered" evidence="1">
    <location>
        <begin position="534"/>
        <end position="557"/>
    </location>
</feature>
<feature type="transmembrane region" description="Helical" evidence="2">
    <location>
        <begin position="263"/>
        <end position="283"/>
    </location>
</feature>
<dbReference type="EMBL" id="JANCYW010000005">
    <property type="protein sequence ID" value="KAK4535685.1"/>
    <property type="molecule type" value="Genomic_DNA"/>
</dbReference>
<feature type="transmembrane region" description="Helical" evidence="2">
    <location>
        <begin position="68"/>
        <end position="90"/>
    </location>
</feature>
<keyword evidence="2" id="KW-1133">Transmembrane helix</keyword>
<feature type="compositionally biased region" description="Low complexity" evidence="1">
    <location>
        <begin position="200"/>
        <end position="211"/>
    </location>
</feature>
<feature type="transmembrane region" description="Helical" evidence="2">
    <location>
        <begin position="608"/>
        <end position="624"/>
    </location>
</feature>
<organism evidence="3 4">
    <name type="scientific">Cyanidium caldarium</name>
    <name type="common">Red alga</name>
    <dbReference type="NCBI Taxonomy" id="2771"/>
    <lineage>
        <taxon>Eukaryota</taxon>
        <taxon>Rhodophyta</taxon>
        <taxon>Bangiophyceae</taxon>
        <taxon>Cyanidiales</taxon>
        <taxon>Cyanidiaceae</taxon>
        <taxon>Cyanidium</taxon>
    </lineage>
</organism>
<keyword evidence="4" id="KW-1185">Reference proteome</keyword>
<evidence type="ECO:0000313" key="3">
    <source>
        <dbReference type="EMBL" id="KAK4535685.1"/>
    </source>
</evidence>
<feature type="region of interest" description="Disordered" evidence="1">
    <location>
        <begin position="173"/>
        <end position="220"/>
    </location>
</feature>
<name>A0AAV9ITR4_CYACA</name>
<comment type="caution">
    <text evidence="3">The sequence shown here is derived from an EMBL/GenBank/DDBJ whole genome shotgun (WGS) entry which is preliminary data.</text>
</comment>
<evidence type="ECO:0000256" key="1">
    <source>
        <dbReference type="SAM" id="MobiDB-lite"/>
    </source>
</evidence>